<dbReference type="EMBL" id="JABANM010028629">
    <property type="protein sequence ID" value="KAF4709408.1"/>
    <property type="molecule type" value="Genomic_DNA"/>
</dbReference>
<evidence type="ECO:0000313" key="2">
    <source>
        <dbReference type="Proteomes" id="UP000574390"/>
    </source>
</evidence>
<reference evidence="1 2" key="1">
    <citation type="submission" date="2020-04" db="EMBL/GenBank/DDBJ databases">
        <title>Perkinsus olseni comparative genomics.</title>
        <authorList>
            <person name="Bogema D.R."/>
        </authorList>
    </citation>
    <scope>NUCLEOTIDE SEQUENCE [LARGE SCALE GENOMIC DNA]</scope>
    <source>
        <strain evidence="1">ATCC PRA-205</strain>
    </source>
</reference>
<comment type="caution">
    <text evidence="1">The sequence shown here is derived from an EMBL/GenBank/DDBJ whole genome shotgun (WGS) entry which is preliminary data.</text>
</comment>
<feature type="non-terminal residue" evidence="1">
    <location>
        <position position="1"/>
    </location>
</feature>
<sequence length="288" mass="31169">PDCQAELSCDDLTELPEFREPDIAWIEAKDYSGSEAALRAEIQELRTTGPVELASPHRVRDISSGVGLLSSLAIPSALLQMRLQNLASLGVSILGSCKFISVCAHRTAPPELILSGLYRTVDGVSGLDGIAMRFIDGKQCAIIFLAGMPKQDFRCSVETEFTTLVSFTDPGGVSRYQLSQVDTLEAQFKRARTLARLSGGRLPNQSENMGICVSGGRVVLKIGTSEFQMRKISDDPYHIVELPLEAPDPGKYVNEGPVPGLGGLVLTVAENRRMSVEIVLPDGTTQEY</sequence>
<name>A0A7J6QMA8_PEROL</name>
<proteinExistence type="predicted"/>
<dbReference type="AlphaFoldDB" id="A0A7J6QMA8"/>
<evidence type="ECO:0000313" key="1">
    <source>
        <dbReference type="EMBL" id="KAF4709408.1"/>
    </source>
</evidence>
<protein>
    <submittedName>
        <fullName evidence="1">Uncharacterized protein</fullName>
    </submittedName>
</protein>
<gene>
    <name evidence="1" type="ORF">FOZ62_009659</name>
</gene>
<accession>A0A7J6QMA8</accession>
<organism evidence="1 2">
    <name type="scientific">Perkinsus olseni</name>
    <name type="common">Perkinsus atlanticus</name>
    <dbReference type="NCBI Taxonomy" id="32597"/>
    <lineage>
        <taxon>Eukaryota</taxon>
        <taxon>Sar</taxon>
        <taxon>Alveolata</taxon>
        <taxon>Perkinsozoa</taxon>
        <taxon>Perkinsea</taxon>
        <taxon>Perkinsida</taxon>
        <taxon>Perkinsidae</taxon>
        <taxon>Perkinsus</taxon>
    </lineage>
</organism>
<feature type="non-terminal residue" evidence="1">
    <location>
        <position position="288"/>
    </location>
</feature>
<dbReference type="Proteomes" id="UP000574390">
    <property type="component" value="Unassembled WGS sequence"/>
</dbReference>